<evidence type="ECO:0000313" key="2">
    <source>
        <dbReference type="Proteomes" id="UP001586593"/>
    </source>
</evidence>
<name>A0ABR3X248_9PEZI</name>
<dbReference type="SUPFAM" id="SSF51735">
    <property type="entry name" value="NAD(P)-binding Rossmann-fold domains"/>
    <property type="match status" value="1"/>
</dbReference>
<gene>
    <name evidence="1" type="ORF">VTK73DRAFT_2825</name>
</gene>
<proteinExistence type="predicted"/>
<dbReference type="Proteomes" id="UP001586593">
    <property type="component" value="Unassembled WGS sequence"/>
</dbReference>
<sequence>MRAVGAGFVVGRGLNRETFVHVRDLAEMYAALVNDARRQVRGGARDGESLWGLDAYYFGGDEELSFREFMETLLPLARARGIVSRDDIVSLGAGEPATLLSGSDAKGGTGGDQDRGAGRVEHEWSDHILVMFGINMRCRSVRARKLLGYVPRGESVAESLPATLDLFLRRAKAT</sequence>
<dbReference type="InterPro" id="IPR036291">
    <property type="entry name" value="NAD(P)-bd_dom_sf"/>
</dbReference>
<reference evidence="1 2" key="1">
    <citation type="journal article" date="2024" name="Commun. Biol.">
        <title>Comparative genomic analysis of thermophilic fungi reveals convergent evolutionary adaptations and gene losses.</title>
        <authorList>
            <person name="Steindorff A.S."/>
            <person name="Aguilar-Pontes M.V."/>
            <person name="Robinson A.J."/>
            <person name="Andreopoulos B."/>
            <person name="LaButti K."/>
            <person name="Kuo A."/>
            <person name="Mondo S."/>
            <person name="Riley R."/>
            <person name="Otillar R."/>
            <person name="Haridas S."/>
            <person name="Lipzen A."/>
            <person name="Grimwood J."/>
            <person name="Schmutz J."/>
            <person name="Clum A."/>
            <person name="Reid I.D."/>
            <person name="Moisan M.C."/>
            <person name="Butler G."/>
            <person name="Nguyen T.T.M."/>
            <person name="Dewar K."/>
            <person name="Conant G."/>
            <person name="Drula E."/>
            <person name="Henrissat B."/>
            <person name="Hansel C."/>
            <person name="Singer S."/>
            <person name="Hutchinson M.I."/>
            <person name="de Vries R.P."/>
            <person name="Natvig D.O."/>
            <person name="Powell A.J."/>
            <person name="Tsang A."/>
            <person name="Grigoriev I.V."/>
        </authorList>
    </citation>
    <scope>NUCLEOTIDE SEQUENCE [LARGE SCALE GENOMIC DNA]</scope>
    <source>
        <strain evidence="1 2">ATCC 24622</strain>
    </source>
</reference>
<evidence type="ECO:0008006" key="3">
    <source>
        <dbReference type="Google" id="ProtNLM"/>
    </source>
</evidence>
<organism evidence="1 2">
    <name type="scientific">Phialemonium thermophilum</name>
    <dbReference type="NCBI Taxonomy" id="223376"/>
    <lineage>
        <taxon>Eukaryota</taxon>
        <taxon>Fungi</taxon>
        <taxon>Dikarya</taxon>
        <taxon>Ascomycota</taxon>
        <taxon>Pezizomycotina</taxon>
        <taxon>Sordariomycetes</taxon>
        <taxon>Sordariomycetidae</taxon>
        <taxon>Cephalothecales</taxon>
        <taxon>Cephalothecaceae</taxon>
        <taxon>Phialemonium</taxon>
    </lineage>
</organism>
<dbReference type="EMBL" id="JAZHXJ010000182">
    <property type="protein sequence ID" value="KAL1870016.1"/>
    <property type="molecule type" value="Genomic_DNA"/>
</dbReference>
<evidence type="ECO:0000313" key="1">
    <source>
        <dbReference type="EMBL" id="KAL1870016.1"/>
    </source>
</evidence>
<protein>
    <recommendedName>
        <fullName evidence="3">NAD-dependent epimerase/dehydratase domain-containing protein</fullName>
    </recommendedName>
</protein>
<accession>A0ABR3X248</accession>
<comment type="caution">
    <text evidence="1">The sequence shown here is derived from an EMBL/GenBank/DDBJ whole genome shotgun (WGS) entry which is preliminary data.</text>
</comment>
<keyword evidence="2" id="KW-1185">Reference proteome</keyword>
<dbReference type="Gene3D" id="3.40.50.720">
    <property type="entry name" value="NAD(P)-binding Rossmann-like Domain"/>
    <property type="match status" value="1"/>
</dbReference>